<keyword evidence="6" id="KW-1185">Reference proteome</keyword>
<feature type="domain" description="GntR C-terminal" evidence="4">
    <location>
        <begin position="126"/>
        <end position="269"/>
    </location>
</feature>
<organism evidence="5 6">
    <name type="scientific">Actinoplanes teichomyceticus</name>
    <dbReference type="NCBI Taxonomy" id="1867"/>
    <lineage>
        <taxon>Bacteria</taxon>
        <taxon>Bacillati</taxon>
        <taxon>Actinomycetota</taxon>
        <taxon>Actinomycetes</taxon>
        <taxon>Micromonosporales</taxon>
        <taxon>Micromonosporaceae</taxon>
        <taxon>Actinoplanes</taxon>
    </lineage>
</organism>
<accession>A0A561VCR4</accession>
<sequence>MSDELIRLRAELDALRLRAFEPSLRKIARNSGGRISHPTVKIVLSCAKLPGWELVKAVVEALGGDTDHFGALWTAAFQAERLASGSPAGLPAGRPGDAGEPAGWDVFDLAAVRRQLTSSPRFLMRSLTELRSAIEPVASFLAAERFSEAESAELVRLARRLQELGRDETFSAETAAGAAHREAYRSVDVRFHATLLRGCRNEFFRDLTGHVAVALDYRILRDRVGTGGNKPFPDAPTALSLWLHRGLAAAVRQGRCSAAEGFSRALLAEIRQGPLPESVALALEAALAHLDTDGPGWTGFVPEIRRLLDSQTWPGR</sequence>
<keyword evidence="1" id="KW-0805">Transcription regulation</keyword>
<dbReference type="RefSeq" id="WP_122978401.1">
    <property type="nucleotide sequence ID" value="NZ_BOMX01000169.1"/>
</dbReference>
<evidence type="ECO:0000256" key="3">
    <source>
        <dbReference type="ARBA" id="ARBA00023163"/>
    </source>
</evidence>
<comment type="caution">
    <text evidence="5">The sequence shown here is derived from an EMBL/GenBank/DDBJ whole genome shotgun (WGS) entry which is preliminary data.</text>
</comment>
<dbReference type="Proteomes" id="UP000320239">
    <property type="component" value="Unassembled WGS sequence"/>
</dbReference>
<dbReference type="GO" id="GO:0003677">
    <property type="term" value="F:DNA binding"/>
    <property type="evidence" value="ECO:0007669"/>
    <property type="project" value="UniProtKB-KW"/>
</dbReference>
<dbReference type="InterPro" id="IPR011711">
    <property type="entry name" value="GntR_C"/>
</dbReference>
<dbReference type="AlphaFoldDB" id="A0A561VCR4"/>
<gene>
    <name evidence="5" type="ORF">FHX34_108102</name>
</gene>
<evidence type="ECO:0000313" key="6">
    <source>
        <dbReference type="Proteomes" id="UP000320239"/>
    </source>
</evidence>
<evidence type="ECO:0000256" key="2">
    <source>
        <dbReference type="ARBA" id="ARBA00023125"/>
    </source>
</evidence>
<proteinExistence type="predicted"/>
<dbReference type="EMBL" id="VIWY01000008">
    <property type="protein sequence ID" value="TWG09387.1"/>
    <property type="molecule type" value="Genomic_DNA"/>
</dbReference>
<dbReference type="OrthoDB" id="4164516at2"/>
<keyword evidence="3" id="KW-0804">Transcription</keyword>
<dbReference type="InterPro" id="IPR008920">
    <property type="entry name" value="TF_FadR/GntR_C"/>
</dbReference>
<evidence type="ECO:0000256" key="1">
    <source>
        <dbReference type="ARBA" id="ARBA00023015"/>
    </source>
</evidence>
<dbReference type="SMART" id="SM00895">
    <property type="entry name" value="FCD"/>
    <property type="match status" value="1"/>
</dbReference>
<evidence type="ECO:0000259" key="4">
    <source>
        <dbReference type="SMART" id="SM00895"/>
    </source>
</evidence>
<evidence type="ECO:0000313" key="5">
    <source>
        <dbReference type="EMBL" id="TWG09387.1"/>
    </source>
</evidence>
<dbReference type="Pfam" id="PF07729">
    <property type="entry name" value="FCD"/>
    <property type="match status" value="1"/>
</dbReference>
<protein>
    <submittedName>
        <fullName evidence="5">FCD domain-containing protein</fullName>
    </submittedName>
</protein>
<dbReference type="SUPFAM" id="SSF48008">
    <property type="entry name" value="GntR ligand-binding domain-like"/>
    <property type="match status" value="1"/>
</dbReference>
<dbReference type="PANTHER" id="PTHR43537:SF44">
    <property type="entry name" value="GNTR FAMILY REGULATORY PROTEIN"/>
    <property type="match status" value="1"/>
</dbReference>
<reference evidence="5 6" key="1">
    <citation type="submission" date="2019-06" db="EMBL/GenBank/DDBJ databases">
        <title>Sequencing the genomes of 1000 actinobacteria strains.</title>
        <authorList>
            <person name="Klenk H.-P."/>
        </authorList>
    </citation>
    <scope>NUCLEOTIDE SEQUENCE [LARGE SCALE GENOMIC DNA]</scope>
    <source>
        <strain evidence="5 6">DSM 43866</strain>
    </source>
</reference>
<keyword evidence="2" id="KW-0238">DNA-binding</keyword>
<dbReference type="Gene3D" id="1.20.120.530">
    <property type="entry name" value="GntR ligand-binding domain-like"/>
    <property type="match status" value="1"/>
</dbReference>
<dbReference type="PANTHER" id="PTHR43537">
    <property type="entry name" value="TRANSCRIPTIONAL REGULATOR, GNTR FAMILY"/>
    <property type="match status" value="1"/>
</dbReference>
<name>A0A561VCR4_ACTTI</name>